<dbReference type="Pfam" id="PF13304">
    <property type="entry name" value="AAA_21"/>
    <property type="match status" value="1"/>
</dbReference>
<gene>
    <name evidence="2" type="ORF">WY13_00904</name>
</gene>
<reference evidence="2 3" key="1">
    <citation type="journal article" date="2015" name="Biotechnol. Bioeng.">
        <title>Genome sequence and phenotypic characterization of Caulobacter segnis.</title>
        <authorList>
            <person name="Patel S."/>
            <person name="Fletcher B."/>
            <person name="Scott D.C."/>
            <person name="Ely B."/>
        </authorList>
    </citation>
    <scope>NUCLEOTIDE SEQUENCE [LARGE SCALE GENOMIC DNA]</scope>
    <source>
        <strain evidence="2 3">ERI-2</strain>
    </source>
</reference>
<dbReference type="InterPro" id="IPR003959">
    <property type="entry name" value="ATPase_AAA_core"/>
</dbReference>
<dbReference type="InterPro" id="IPR027417">
    <property type="entry name" value="P-loop_NTPase"/>
</dbReference>
<dbReference type="EMBL" id="LITT01000008">
    <property type="protein sequence ID" value="OAA91074.1"/>
    <property type="molecule type" value="Genomic_DNA"/>
</dbReference>
<dbReference type="RefSeq" id="WP_063554486.1">
    <property type="nucleotide sequence ID" value="NZ_LITT01000008.1"/>
</dbReference>
<dbReference type="AlphaFoldDB" id="A0A166RSQ6"/>
<dbReference type="PATRIC" id="fig|1538.10.peg.1407"/>
<evidence type="ECO:0000259" key="1">
    <source>
        <dbReference type="Pfam" id="PF13304"/>
    </source>
</evidence>
<dbReference type="GO" id="GO:0016887">
    <property type="term" value="F:ATP hydrolysis activity"/>
    <property type="evidence" value="ECO:0007669"/>
    <property type="project" value="InterPro"/>
</dbReference>
<proteinExistence type="predicted"/>
<dbReference type="OrthoDB" id="9809324at2"/>
<dbReference type="Gene3D" id="3.40.50.300">
    <property type="entry name" value="P-loop containing nucleotide triphosphate hydrolases"/>
    <property type="match status" value="1"/>
</dbReference>
<sequence length="366" mass="42917">MLKKFEVRGFKNFKENIQLDFSDVRDYKFNEQCASKGLLNKIIIYGKNSVGKSNLGLALFDITTHLADKNVTPDLYDYYLNADLDSGFAEFHYVFKLEAGEIDYLYRKNDVRELTFEKISINNEVIMTYDYTKKSGDLEGLKKLAPSLNFEFQNENISILKYVVNNTLSSTAAPLKQLMRFVNNMLWFRSLDENRYIGYKKESEDYINFIFEKDYLKTFQDLLHTAGVNEDLVAIKDPDGKQRLYFNKKTPIPFFKVASNGTKALYALYYWLTTAKDISFLFIDEFDAYYHFELSEMIVQLLEKHKEFQTILISHNTNLLTNRIMRPDCYFILTSDKLTSLANATNRELREGHNLEKLYINGEFDE</sequence>
<evidence type="ECO:0000313" key="3">
    <source>
        <dbReference type="Proteomes" id="UP000077407"/>
    </source>
</evidence>
<organism evidence="2 3">
    <name type="scientific">Clostridium ljungdahlii</name>
    <dbReference type="NCBI Taxonomy" id="1538"/>
    <lineage>
        <taxon>Bacteria</taxon>
        <taxon>Bacillati</taxon>
        <taxon>Bacillota</taxon>
        <taxon>Clostridia</taxon>
        <taxon>Eubacteriales</taxon>
        <taxon>Clostridiaceae</taxon>
        <taxon>Clostridium</taxon>
    </lineage>
</organism>
<dbReference type="Proteomes" id="UP000077407">
    <property type="component" value="Unassembled WGS sequence"/>
</dbReference>
<comment type="caution">
    <text evidence="2">The sequence shown here is derived from an EMBL/GenBank/DDBJ whole genome shotgun (WGS) entry which is preliminary data.</text>
</comment>
<feature type="domain" description="ATPase AAA-type core" evidence="1">
    <location>
        <begin position="43"/>
        <end position="320"/>
    </location>
</feature>
<name>A0A166RSQ6_9CLOT</name>
<accession>A0A166RSQ6</accession>
<dbReference type="GO" id="GO:0005524">
    <property type="term" value="F:ATP binding"/>
    <property type="evidence" value="ECO:0007669"/>
    <property type="project" value="InterPro"/>
</dbReference>
<evidence type="ECO:0000313" key="2">
    <source>
        <dbReference type="EMBL" id="OAA91074.1"/>
    </source>
</evidence>
<dbReference type="SUPFAM" id="SSF52540">
    <property type="entry name" value="P-loop containing nucleoside triphosphate hydrolases"/>
    <property type="match status" value="1"/>
</dbReference>
<protein>
    <recommendedName>
        <fullName evidence="1">ATPase AAA-type core domain-containing protein</fullName>
    </recommendedName>
</protein>